<feature type="region of interest" description="Disordered" evidence="1">
    <location>
        <begin position="136"/>
        <end position="179"/>
    </location>
</feature>
<feature type="compositionally biased region" description="Low complexity" evidence="1">
    <location>
        <begin position="496"/>
        <end position="516"/>
    </location>
</feature>
<feature type="compositionally biased region" description="Acidic residues" evidence="1">
    <location>
        <begin position="240"/>
        <end position="249"/>
    </location>
</feature>
<reference evidence="4" key="2">
    <citation type="submission" date="2020-10" db="UniProtKB">
        <authorList>
            <consortium name="WormBaseParasite"/>
        </authorList>
    </citation>
    <scope>IDENTIFICATION</scope>
</reference>
<feature type="compositionally biased region" description="Acidic residues" evidence="1">
    <location>
        <begin position="302"/>
        <end position="317"/>
    </location>
</feature>
<dbReference type="WBParaSite" id="Pan_g21311.t1">
    <property type="protein sequence ID" value="Pan_g21311.t1"/>
    <property type="gene ID" value="Pan_g21311"/>
</dbReference>
<sequence length="751" mass="83547">MVESQALVTTPICNDIKQSPTNTMNPHLPRIRFYESSGAYILTTLLFILYIATAGIHFAFDEPKPYLPLIAALLTPLPYLFRHRFNSKPHLFHQVFCAWVNTSVYSAEKLLASALGLIDDDKLNDSRVDEGVYEELEERNSNADTESLPDVPVSPHNDDVNLPTKFSESIDDDDDDESVPIITTCFKDSMNGFTSAFVSDDEKQPLHSQKEEDLEASKEVDTDERDSKATLVNKDAEEGNHEDEDVQDDVAEEGQGLEVKLENDSSHENADMDELVHKAVPEGVDEVRSAKNVALDAVVQDDNVDEGISEDKDVNEETVEKETVPEAVPENVMIQGVRLGEQVVRDDVLNNEDSYDASKDILEDSGEDNDVHEAVPEVKITPVEPPKDQVIHEAVPVKRDNDTGSDGNKHVAEPVSEGAAIKESPPKGDTITQVLPGETVLHQNPEPPSIEAPLHEAPSKSEAHFREQTSRNAPPKIEFKDNEPPTAFGSFAQGFSASNSPSRYSISSTSTTSTPSKDSRSSKYGRHSREKPIYPKRSTSYRSVDEFAKKGMAVMNPLKNEFQLPSVPIFKKSTVPCASPFKTDKHVTAKFPDVHKLYCKKPQFTLGRSIPVLPPSDDDLVVLSSRTSREFSAPAKVYTYNHDECSFDLQQYSGTLRVVEDQQYSGERHTHVAIFKKTDVGGQECAFQVPISMQTVFRLVTSMSCVIDTVVDSEKYTFIIRFHKVGASKKFHDAVMLAKYFLFISTRTAKN</sequence>
<evidence type="ECO:0000256" key="1">
    <source>
        <dbReference type="SAM" id="MobiDB-lite"/>
    </source>
</evidence>
<feature type="transmembrane region" description="Helical" evidence="2">
    <location>
        <begin position="39"/>
        <end position="60"/>
    </location>
</feature>
<feature type="compositionally biased region" description="Acidic residues" evidence="1">
    <location>
        <begin position="169"/>
        <end position="178"/>
    </location>
</feature>
<feature type="compositionally biased region" description="Basic and acidic residues" evidence="1">
    <location>
        <begin position="453"/>
        <end position="469"/>
    </location>
</feature>
<keyword evidence="2" id="KW-1133">Transmembrane helix</keyword>
<feature type="compositionally biased region" description="Basic and acidic residues" evidence="1">
    <location>
        <begin position="200"/>
        <end position="239"/>
    </location>
</feature>
<organism evidence="3 4">
    <name type="scientific">Panagrellus redivivus</name>
    <name type="common">Microworm</name>
    <dbReference type="NCBI Taxonomy" id="6233"/>
    <lineage>
        <taxon>Eukaryota</taxon>
        <taxon>Metazoa</taxon>
        <taxon>Ecdysozoa</taxon>
        <taxon>Nematoda</taxon>
        <taxon>Chromadorea</taxon>
        <taxon>Rhabditida</taxon>
        <taxon>Tylenchina</taxon>
        <taxon>Panagrolaimomorpha</taxon>
        <taxon>Panagrolaimoidea</taxon>
        <taxon>Panagrolaimidae</taxon>
        <taxon>Panagrellus</taxon>
    </lineage>
</organism>
<name>A0A7E4VIH7_PANRE</name>
<keyword evidence="2" id="KW-0812">Transmembrane</keyword>
<reference evidence="3" key="1">
    <citation type="journal article" date="2013" name="Genetics">
        <title>The draft genome and transcriptome of Panagrellus redivivus are shaped by the harsh demands of a free-living lifestyle.</title>
        <authorList>
            <person name="Srinivasan J."/>
            <person name="Dillman A.R."/>
            <person name="Macchietto M.G."/>
            <person name="Heikkinen L."/>
            <person name="Lakso M."/>
            <person name="Fracchia K.M."/>
            <person name="Antoshechkin I."/>
            <person name="Mortazavi A."/>
            <person name="Wong G."/>
            <person name="Sternberg P.W."/>
        </authorList>
    </citation>
    <scope>NUCLEOTIDE SEQUENCE [LARGE SCALE GENOMIC DNA]</scope>
    <source>
        <strain evidence="3">MT8872</strain>
    </source>
</reference>
<dbReference type="AlphaFoldDB" id="A0A7E4VIH7"/>
<accession>A0A7E4VIH7</accession>
<keyword evidence="2" id="KW-0472">Membrane</keyword>
<feature type="region of interest" description="Disordered" evidence="1">
    <location>
        <begin position="377"/>
        <end position="538"/>
    </location>
</feature>
<dbReference type="Proteomes" id="UP000492821">
    <property type="component" value="Unassembled WGS sequence"/>
</dbReference>
<protein>
    <submittedName>
        <fullName evidence="4">GRAM domain-containing protein</fullName>
    </submittedName>
</protein>
<evidence type="ECO:0000313" key="3">
    <source>
        <dbReference type="Proteomes" id="UP000492821"/>
    </source>
</evidence>
<proteinExistence type="predicted"/>
<feature type="region of interest" description="Disordered" evidence="1">
    <location>
        <begin position="301"/>
        <end position="327"/>
    </location>
</feature>
<evidence type="ECO:0000256" key="2">
    <source>
        <dbReference type="SAM" id="Phobius"/>
    </source>
</evidence>
<evidence type="ECO:0000313" key="4">
    <source>
        <dbReference type="WBParaSite" id="Pan_g21311.t1"/>
    </source>
</evidence>
<feature type="compositionally biased region" description="Basic and acidic residues" evidence="1">
    <location>
        <begin position="385"/>
        <end position="412"/>
    </location>
</feature>
<feature type="region of interest" description="Disordered" evidence="1">
    <location>
        <begin position="199"/>
        <end position="249"/>
    </location>
</feature>
<keyword evidence="3" id="KW-1185">Reference proteome</keyword>